<evidence type="ECO:0000256" key="1">
    <source>
        <dbReference type="SAM" id="MobiDB-lite"/>
    </source>
</evidence>
<evidence type="ECO:0000313" key="3">
    <source>
        <dbReference type="Proteomes" id="UP000297245"/>
    </source>
</evidence>
<feature type="region of interest" description="Disordered" evidence="1">
    <location>
        <begin position="100"/>
        <end position="199"/>
    </location>
</feature>
<evidence type="ECO:0000313" key="2">
    <source>
        <dbReference type="EMBL" id="THU76716.1"/>
    </source>
</evidence>
<sequence>MSFYVSTVAVEAVVDPRASYSTVSQSLVSRLDPEFYGLCFTAPLTVSLNSYAFTVPTTFIITDSVVTGNKVLVGQDFLGACQRAGFQLPELGITNIPVSDQRPLVNEGDTSTATSSALESSVQSMQVATSSSLSLARQSDADKPPSSSAEKPVTHINDTTPSSHAQIPALPAEHANCSSAGRPVTDTHSDTLPPIPRTSNSNGVLRDVLLGSSIKGVRCSVFTDDIPALHRCAANHGVDTRSLTSAYQCTLALIFHIMTGRCFHSSLPACRNIAKDLLSAQVLSKQAFELVCSANSKLLKLDRLRLVACAVGIDTKSKSRRDIIGALLTPC</sequence>
<feature type="compositionally biased region" description="Polar residues" evidence="1">
    <location>
        <begin position="118"/>
        <end position="137"/>
    </location>
</feature>
<name>A0A4S8KM73_DENBC</name>
<reference evidence="2 3" key="1">
    <citation type="journal article" date="2019" name="Nat. Ecol. Evol.">
        <title>Megaphylogeny resolves global patterns of mushroom evolution.</title>
        <authorList>
            <person name="Varga T."/>
            <person name="Krizsan K."/>
            <person name="Foldi C."/>
            <person name="Dima B."/>
            <person name="Sanchez-Garcia M."/>
            <person name="Sanchez-Ramirez S."/>
            <person name="Szollosi G.J."/>
            <person name="Szarkandi J.G."/>
            <person name="Papp V."/>
            <person name="Albert L."/>
            <person name="Andreopoulos W."/>
            <person name="Angelini C."/>
            <person name="Antonin V."/>
            <person name="Barry K.W."/>
            <person name="Bougher N.L."/>
            <person name="Buchanan P."/>
            <person name="Buyck B."/>
            <person name="Bense V."/>
            <person name="Catcheside P."/>
            <person name="Chovatia M."/>
            <person name="Cooper J."/>
            <person name="Damon W."/>
            <person name="Desjardin D."/>
            <person name="Finy P."/>
            <person name="Geml J."/>
            <person name="Haridas S."/>
            <person name="Hughes K."/>
            <person name="Justo A."/>
            <person name="Karasinski D."/>
            <person name="Kautmanova I."/>
            <person name="Kiss B."/>
            <person name="Kocsube S."/>
            <person name="Kotiranta H."/>
            <person name="LaButti K.M."/>
            <person name="Lechner B.E."/>
            <person name="Liimatainen K."/>
            <person name="Lipzen A."/>
            <person name="Lukacs Z."/>
            <person name="Mihaltcheva S."/>
            <person name="Morgado L.N."/>
            <person name="Niskanen T."/>
            <person name="Noordeloos M.E."/>
            <person name="Ohm R.A."/>
            <person name="Ortiz-Santana B."/>
            <person name="Ovrebo C."/>
            <person name="Racz N."/>
            <person name="Riley R."/>
            <person name="Savchenko A."/>
            <person name="Shiryaev A."/>
            <person name="Soop K."/>
            <person name="Spirin V."/>
            <person name="Szebenyi C."/>
            <person name="Tomsovsky M."/>
            <person name="Tulloss R.E."/>
            <person name="Uehling J."/>
            <person name="Grigoriev I.V."/>
            <person name="Vagvolgyi C."/>
            <person name="Papp T."/>
            <person name="Martin F.M."/>
            <person name="Miettinen O."/>
            <person name="Hibbett D.S."/>
            <person name="Nagy L.G."/>
        </authorList>
    </citation>
    <scope>NUCLEOTIDE SEQUENCE [LARGE SCALE GENOMIC DNA]</scope>
    <source>
        <strain evidence="2 3">CBS 962.96</strain>
    </source>
</reference>
<feature type="compositionally biased region" description="Polar residues" evidence="1">
    <location>
        <begin position="156"/>
        <end position="165"/>
    </location>
</feature>
<keyword evidence="3" id="KW-1185">Reference proteome</keyword>
<organism evidence="2 3">
    <name type="scientific">Dendrothele bispora (strain CBS 962.96)</name>
    <dbReference type="NCBI Taxonomy" id="1314807"/>
    <lineage>
        <taxon>Eukaryota</taxon>
        <taxon>Fungi</taxon>
        <taxon>Dikarya</taxon>
        <taxon>Basidiomycota</taxon>
        <taxon>Agaricomycotina</taxon>
        <taxon>Agaricomycetes</taxon>
        <taxon>Agaricomycetidae</taxon>
        <taxon>Agaricales</taxon>
        <taxon>Agaricales incertae sedis</taxon>
        <taxon>Dendrothele</taxon>
    </lineage>
</organism>
<dbReference type="EMBL" id="ML180742">
    <property type="protein sequence ID" value="THU76716.1"/>
    <property type="molecule type" value="Genomic_DNA"/>
</dbReference>
<gene>
    <name evidence="2" type="ORF">K435DRAFT_974309</name>
</gene>
<accession>A0A4S8KM73</accession>
<proteinExistence type="predicted"/>
<dbReference type="Proteomes" id="UP000297245">
    <property type="component" value="Unassembled WGS sequence"/>
</dbReference>
<dbReference type="AlphaFoldDB" id="A0A4S8KM73"/>
<protein>
    <submittedName>
        <fullName evidence="2">Uncharacterized protein</fullName>
    </submittedName>
</protein>